<keyword evidence="4" id="KW-1185">Reference proteome</keyword>
<proteinExistence type="inferred from homology"/>
<comment type="similarity">
    <text evidence="1">Belongs to the AHA1 family.</text>
</comment>
<dbReference type="Gene3D" id="3.30.530.20">
    <property type="match status" value="1"/>
</dbReference>
<dbReference type="Pfam" id="PF08327">
    <property type="entry name" value="AHSA1"/>
    <property type="match status" value="1"/>
</dbReference>
<evidence type="ECO:0000313" key="3">
    <source>
        <dbReference type="EMBL" id="ESU26342.1"/>
    </source>
</evidence>
<dbReference type="eggNOG" id="COG3832">
    <property type="taxonomic scope" value="Bacteria"/>
</dbReference>
<dbReference type="EMBL" id="AVGG01000019">
    <property type="protein sequence ID" value="ESU26342.1"/>
    <property type="molecule type" value="Genomic_DNA"/>
</dbReference>
<name>V6SJA7_9FLAO</name>
<dbReference type="STRING" id="1341181.FLJC2902T_28250"/>
<reference evidence="3 4" key="1">
    <citation type="submission" date="2013-08" db="EMBL/GenBank/DDBJ databases">
        <title>Flavobacterium limnosediminis JC2902 genome sequencing.</title>
        <authorList>
            <person name="Lee K."/>
            <person name="Yi H."/>
            <person name="Park S."/>
            <person name="Chun J."/>
        </authorList>
    </citation>
    <scope>NUCLEOTIDE SEQUENCE [LARGE SCALE GENOMIC DNA]</scope>
    <source>
        <strain evidence="3 4">JC2902</strain>
    </source>
</reference>
<organism evidence="3 4">
    <name type="scientific">Flavobacterium limnosediminis JC2902</name>
    <dbReference type="NCBI Taxonomy" id="1341181"/>
    <lineage>
        <taxon>Bacteria</taxon>
        <taxon>Pseudomonadati</taxon>
        <taxon>Bacteroidota</taxon>
        <taxon>Flavobacteriia</taxon>
        <taxon>Flavobacteriales</taxon>
        <taxon>Flavobacteriaceae</taxon>
        <taxon>Flavobacterium</taxon>
    </lineage>
</organism>
<dbReference type="PATRIC" id="fig|1341181.4.peg.2779"/>
<dbReference type="RefSeq" id="WP_023580375.1">
    <property type="nucleotide sequence ID" value="NZ_AVGG01000019.1"/>
</dbReference>
<sequence length="145" mass="16617">MKKVKFTVAIDAPREKVWNVLWNDDTYKKWTSVFSEGSKAVSDWKEGSKIHFLDANNNGMYSMISKYVDNETMNFTHIGNIKNGEEQPQDETTQSWSGCTENYLLTDASGGTLLSVEMDMTEEFINYFNEKFPLALDFVKKLAEA</sequence>
<dbReference type="Proteomes" id="UP000018004">
    <property type="component" value="Unassembled WGS sequence"/>
</dbReference>
<evidence type="ECO:0000256" key="1">
    <source>
        <dbReference type="ARBA" id="ARBA00006817"/>
    </source>
</evidence>
<feature type="domain" description="Activator of Hsp90 ATPase homologue 1/2-like C-terminal" evidence="2">
    <location>
        <begin position="11"/>
        <end position="122"/>
    </location>
</feature>
<accession>V6SJA7</accession>
<dbReference type="InterPro" id="IPR013538">
    <property type="entry name" value="ASHA1/2-like_C"/>
</dbReference>
<evidence type="ECO:0000259" key="2">
    <source>
        <dbReference type="Pfam" id="PF08327"/>
    </source>
</evidence>
<comment type="caution">
    <text evidence="3">The sequence shown here is derived from an EMBL/GenBank/DDBJ whole genome shotgun (WGS) entry which is preliminary data.</text>
</comment>
<protein>
    <recommendedName>
        <fullName evidence="2">Activator of Hsp90 ATPase homologue 1/2-like C-terminal domain-containing protein</fullName>
    </recommendedName>
</protein>
<dbReference type="OrthoDB" id="2355173at2"/>
<dbReference type="AlphaFoldDB" id="V6SJA7"/>
<gene>
    <name evidence="3" type="ORF">FLJC2902T_28250</name>
</gene>
<dbReference type="InterPro" id="IPR023393">
    <property type="entry name" value="START-like_dom_sf"/>
</dbReference>
<dbReference type="CDD" id="cd07814">
    <property type="entry name" value="SRPBCC_CalC_Aha1-like"/>
    <property type="match status" value="1"/>
</dbReference>
<evidence type="ECO:0000313" key="4">
    <source>
        <dbReference type="Proteomes" id="UP000018004"/>
    </source>
</evidence>
<dbReference type="SUPFAM" id="SSF55961">
    <property type="entry name" value="Bet v1-like"/>
    <property type="match status" value="1"/>
</dbReference>